<gene>
    <name evidence="1" type="ORF">EAH73_22735</name>
</gene>
<keyword evidence="2" id="KW-1185">Reference proteome</keyword>
<protein>
    <submittedName>
        <fullName evidence="1">Uncharacterized protein</fullName>
    </submittedName>
</protein>
<proteinExistence type="predicted"/>
<dbReference type="EMBL" id="RCYZ01000018">
    <property type="protein sequence ID" value="TPG58013.1"/>
    <property type="molecule type" value="Genomic_DNA"/>
</dbReference>
<organism evidence="1 2">
    <name type="scientific">Hymenobacter nivis</name>
    <dbReference type="NCBI Taxonomy" id="1850093"/>
    <lineage>
        <taxon>Bacteria</taxon>
        <taxon>Pseudomonadati</taxon>
        <taxon>Bacteroidota</taxon>
        <taxon>Cytophagia</taxon>
        <taxon>Cytophagales</taxon>
        <taxon>Hymenobacteraceae</taxon>
        <taxon>Hymenobacter</taxon>
    </lineage>
</organism>
<accession>A0A502GBD0</accession>
<dbReference type="AlphaFoldDB" id="A0A502GBD0"/>
<dbReference type="Proteomes" id="UP000317646">
    <property type="component" value="Unassembled WGS sequence"/>
</dbReference>
<reference evidence="1 2" key="1">
    <citation type="journal article" date="2019" name="Environ. Microbiol.">
        <title>Species interactions and distinct microbial communities in high Arctic permafrost affected cryosols are associated with the CH4 and CO2 gas fluxes.</title>
        <authorList>
            <person name="Altshuler I."/>
            <person name="Hamel J."/>
            <person name="Turney S."/>
            <person name="Magnuson E."/>
            <person name="Levesque R."/>
            <person name="Greer C."/>
            <person name="Whyte L.G."/>
        </authorList>
    </citation>
    <scope>NUCLEOTIDE SEQUENCE [LARGE SCALE GENOMIC DNA]</scope>
    <source>
        <strain evidence="1 2">S9.2P</strain>
    </source>
</reference>
<sequence>MMRRLYDSPAYAVRTAAGRVVVAPAGKARAPQLRTAAGTFQGSDHGEWGGRLVFVPRGPRARPVLVKEGNIRAVFQVQGTVYFLERDLVDFDCRGRLYEVTGQPSRLGYVLRARFAQAPVVAAVAGSDAFIAFGGGFAIVHPLLGRPARVETVLARALWAGLSPNSIAVAGPDTVYVGLRGGYARLDVAAKLAHLYQPRTGLVEVR</sequence>
<evidence type="ECO:0000313" key="1">
    <source>
        <dbReference type="EMBL" id="TPG58013.1"/>
    </source>
</evidence>
<evidence type="ECO:0000313" key="2">
    <source>
        <dbReference type="Proteomes" id="UP000317646"/>
    </source>
</evidence>
<name>A0A502GBD0_9BACT</name>
<comment type="caution">
    <text evidence="1">The sequence shown here is derived from an EMBL/GenBank/DDBJ whole genome shotgun (WGS) entry which is preliminary data.</text>
</comment>